<evidence type="ECO:0000313" key="2">
    <source>
        <dbReference type="Proteomes" id="UP001150538"/>
    </source>
</evidence>
<dbReference type="InterPro" id="IPR019410">
    <property type="entry name" value="Methyltransf_16"/>
</dbReference>
<dbReference type="CDD" id="cd02440">
    <property type="entry name" value="AdoMet_MTases"/>
    <property type="match status" value="1"/>
</dbReference>
<dbReference type="SUPFAM" id="SSF53335">
    <property type="entry name" value="S-adenosyl-L-methionine-dependent methyltransferases"/>
    <property type="match status" value="1"/>
</dbReference>
<reference evidence="1" key="1">
    <citation type="submission" date="2022-07" db="EMBL/GenBank/DDBJ databases">
        <title>Phylogenomic reconstructions and comparative analyses of Kickxellomycotina fungi.</title>
        <authorList>
            <person name="Reynolds N.K."/>
            <person name="Stajich J.E."/>
            <person name="Barry K."/>
            <person name="Grigoriev I.V."/>
            <person name="Crous P."/>
            <person name="Smith M.E."/>
        </authorList>
    </citation>
    <scope>NUCLEOTIDE SEQUENCE</scope>
    <source>
        <strain evidence="1">NBRC 100468</strain>
    </source>
</reference>
<dbReference type="InterPro" id="IPR029063">
    <property type="entry name" value="SAM-dependent_MTases_sf"/>
</dbReference>
<organism evidence="1 2">
    <name type="scientific">Mycoemilia scoparia</name>
    <dbReference type="NCBI Taxonomy" id="417184"/>
    <lineage>
        <taxon>Eukaryota</taxon>
        <taxon>Fungi</taxon>
        <taxon>Fungi incertae sedis</taxon>
        <taxon>Zoopagomycota</taxon>
        <taxon>Kickxellomycotina</taxon>
        <taxon>Kickxellomycetes</taxon>
        <taxon>Kickxellales</taxon>
        <taxon>Kickxellaceae</taxon>
        <taxon>Mycoemilia</taxon>
    </lineage>
</organism>
<comment type="caution">
    <text evidence="1">The sequence shown here is derived from an EMBL/GenBank/DDBJ whole genome shotgun (WGS) entry which is preliminary data.</text>
</comment>
<name>A0A9W7ZWM2_9FUNG</name>
<gene>
    <name evidence="1" type="ORF">H4219_004656</name>
</gene>
<dbReference type="PANTHER" id="PTHR14614:SF130">
    <property type="entry name" value="PROTEIN-LYSINE N-METHYLTRANSFERASE EEF2KMT"/>
    <property type="match status" value="1"/>
</dbReference>
<sequence>MIPIRLFSWSIQDPQQPEVDNINSSPRECVSRLIDAKFQQKVYSEILDHQITKEFPPSQDYVKAFLKKYIGFIERDQDEEIDENLLEYYMEMVNTIPNMAGDHGSKDQDQSSYKVYCLDNEQQQRVVLKVTLSMISQGTTGLSVWEASLTLVDYMIKNPDIIRGKIVLELGSGCGLAGLVAAKLGAKKVILTDFNGSVLKVLRHNRDKNQDGKDSLGRDLYGRVSVDELDWAEAERYIARHWSRDDDGGEEMLEENQNELARGREEVAINAVADVIIGSDLVKSNTYDPDILPYLTHVLDKLLINDKQQAFIMSTIRNEDTFRRFKDLMTDKVPDLETSIESMASMPKILCHENSAADVRLISIKRSIAAVTETSASQ</sequence>
<dbReference type="Proteomes" id="UP001150538">
    <property type="component" value="Unassembled WGS sequence"/>
</dbReference>
<evidence type="ECO:0000313" key="1">
    <source>
        <dbReference type="EMBL" id="KAJ1914748.1"/>
    </source>
</evidence>
<dbReference type="OrthoDB" id="194386at2759"/>
<keyword evidence="2" id="KW-1185">Reference proteome</keyword>
<accession>A0A9W7ZWM2</accession>
<proteinExistence type="predicted"/>
<protein>
    <recommendedName>
        <fullName evidence="3">FAM86 N-terminal domain-containing protein</fullName>
    </recommendedName>
</protein>
<dbReference type="AlphaFoldDB" id="A0A9W7ZWM2"/>
<dbReference type="EMBL" id="JANBPU010000182">
    <property type="protein sequence ID" value="KAJ1914748.1"/>
    <property type="molecule type" value="Genomic_DNA"/>
</dbReference>
<dbReference type="Pfam" id="PF10294">
    <property type="entry name" value="Methyltransf_16"/>
    <property type="match status" value="1"/>
</dbReference>
<dbReference type="PANTHER" id="PTHR14614">
    <property type="entry name" value="HEPATOCELLULAR CARCINOMA-ASSOCIATED ANTIGEN"/>
    <property type="match status" value="1"/>
</dbReference>
<dbReference type="Gene3D" id="3.40.50.150">
    <property type="entry name" value="Vaccinia Virus protein VP39"/>
    <property type="match status" value="1"/>
</dbReference>
<evidence type="ECO:0008006" key="3">
    <source>
        <dbReference type="Google" id="ProtNLM"/>
    </source>
</evidence>